<gene>
    <name evidence="10" type="ORF">NLI96_g2369</name>
</gene>
<comment type="catalytic activity">
    <reaction evidence="8">
        <text>L-seryl-[protein] + ATP = O-phospho-L-seryl-[protein] + ADP + H(+)</text>
        <dbReference type="Rhea" id="RHEA:17989"/>
        <dbReference type="Rhea" id="RHEA-COMP:9863"/>
        <dbReference type="Rhea" id="RHEA-COMP:11604"/>
        <dbReference type="ChEBI" id="CHEBI:15378"/>
        <dbReference type="ChEBI" id="CHEBI:29999"/>
        <dbReference type="ChEBI" id="CHEBI:30616"/>
        <dbReference type="ChEBI" id="CHEBI:83421"/>
        <dbReference type="ChEBI" id="CHEBI:456216"/>
        <dbReference type="EC" id="2.7.11.1"/>
    </reaction>
</comment>
<dbReference type="GO" id="GO:0035556">
    <property type="term" value="P:intracellular signal transduction"/>
    <property type="evidence" value="ECO:0007669"/>
    <property type="project" value="TreeGrafter"/>
</dbReference>
<evidence type="ECO:0000256" key="4">
    <source>
        <dbReference type="ARBA" id="ARBA00022741"/>
    </source>
</evidence>
<evidence type="ECO:0000259" key="9">
    <source>
        <dbReference type="PROSITE" id="PS50011"/>
    </source>
</evidence>
<keyword evidence="4" id="KW-0547">Nucleotide-binding</keyword>
<keyword evidence="3" id="KW-0808">Transferase</keyword>
<protein>
    <recommendedName>
        <fullName evidence="1">non-specific serine/threonine protein kinase</fullName>
        <ecNumber evidence="1">2.7.11.1</ecNumber>
    </recommendedName>
</protein>
<keyword evidence="5" id="KW-0418">Kinase</keyword>
<evidence type="ECO:0000256" key="6">
    <source>
        <dbReference type="ARBA" id="ARBA00022840"/>
    </source>
</evidence>
<proteinExistence type="predicted"/>
<reference evidence="10" key="1">
    <citation type="submission" date="2022-07" db="EMBL/GenBank/DDBJ databases">
        <title>Genome Sequence of Physisporinus lineatus.</title>
        <authorList>
            <person name="Buettner E."/>
        </authorList>
    </citation>
    <scope>NUCLEOTIDE SEQUENCE</scope>
    <source>
        <strain evidence="10">VT162</strain>
    </source>
</reference>
<dbReference type="PANTHER" id="PTHR24356">
    <property type="entry name" value="SERINE/THREONINE-PROTEIN KINASE"/>
    <property type="match status" value="1"/>
</dbReference>
<dbReference type="EC" id="2.7.11.1" evidence="1"/>
<accession>A0AAD5YM25</accession>
<dbReference type="InterPro" id="IPR050236">
    <property type="entry name" value="Ser_Thr_kinase_AGC"/>
</dbReference>
<comment type="catalytic activity">
    <reaction evidence="7">
        <text>L-threonyl-[protein] + ATP = O-phospho-L-threonyl-[protein] + ADP + H(+)</text>
        <dbReference type="Rhea" id="RHEA:46608"/>
        <dbReference type="Rhea" id="RHEA-COMP:11060"/>
        <dbReference type="Rhea" id="RHEA-COMP:11605"/>
        <dbReference type="ChEBI" id="CHEBI:15378"/>
        <dbReference type="ChEBI" id="CHEBI:30013"/>
        <dbReference type="ChEBI" id="CHEBI:30616"/>
        <dbReference type="ChEBI" id="CHEBI:61977"/>
        <dbReference type="ChEBI" id="CHEBI:456216"/>
        <dbReference type="EC" id="2.7.11.1"/>
    </reaction>
</comment>
<evidence type="ECO:0000256" key="5">
    <source>
        <dbReference type="ARBA" id="ARBA00022777"/>
    </source>
</evidence>
<dbReference type="EMBL" id="JANAWD010000052">
    <property type="protein sequence ID" value="KAJ3489112.1"/>
    <property type="molecule type" value="Genomic_DNA"/>
</dbReference>
<dbReference type="PANTHER" id="PTHR24356:SF390">
    <property type="entry name" value="PROTEIN KINASE C, BRAIN ISOZYME-RELATED"/>
    <property type="match status" value="1"/>
</dbReference>
<evidence type="ECO:0000256" key="3">
    <source>
        <dbReference type="ARBA" id="ARBA00022679"/>
    </source>
</evidence>
<dbReference type="Proteomes" id="UP001212997">
    <property type="component" value="Unassembled WGS sequence"/>
</dbReference>
<evidence type="ECO:0000256" key="1">
    <source>
        <dbReference type="ARBA" id="ARBA00012513"/>
    </source>
</evidence>
<evidence type="ECO:0000313" key="11">
    <source>
        <dbReference type="Proteomes" id="UP001212997"/>
    </source>
</evidence>
<dbReference type="GO" id="GO:0004674">
    <property type="term" value="F:protein serine/threonine kinase activity"/>
    <property type="evidence" value="ECO:0007669"/>
    <property type="project" value="UniProtKB-KW"/>
</dbReference>
<keyword evidence="6" id="KW-0067">ATP-binding</keyword>
<name>A0AAD5YM25_9APHY</name>
<evidence type="ECO:0000313" key="10">
    <source>
        <dbReference type="EMBL" id="KAJ3489112.1"/>
    </source>
</evidence>
<dbReference type="InterPro" id="IPR000719">
    <property type="entry name" value="Prot_kinase_dom"/>
</dbReference>
<feature type="domain" description="Protein kinase" evidence="9">
    <location>
        <begin position="14"/>
        <end position="323"/>
    </location>
</feature>
<comment type="caution">
    <text evidence="10">The sequence shown here is derived from an EMBL/GenBank/DDBJ whole genome shotgun (WGS) entry which is preliminary data.</text>
</comment>
<sequence>MRLQAMPKHPLEDYSLIKRLGEGAQGAVTLAQHRQSSSLVAIKTVSKTPRRSEMEDEDVEYDTAEEVADIRGRVINEYFAQCRVKSERYLAQIFGMAHDTLNYYFIMEYYPDGDLESCLDNHGPLSKNRVQILMASLPANILLGPNDRFVLSDYGATLCFPKAFSDEELKSGLFPADVLKRFENFIEEGDNFAGSPDFMAPEVWVDGCTFSYAADVWSAGMVGFYSLVGRFPWESRAQTTALSTTEMVEELGQYDVCLKEQALCDPDLVEAAYEILTIPVAFTDAERGRYEIDEKTEDFFLWMLEKDQSDRATVQALETHAFFDNFDWKSLELPQSRPSTCQKSKIITSVADEENDDEPLIEMGFPYGRHHPDPTPFLNCPPFGLARLSSPLLAVTPTLDSPPDLSKSPTCLAMQPHDLPISPTIISSPDSPVPASYSATTLIGSPMSSTSTPVSSPIIVLQKHDLATYSGEFTKDSSSFCGATDISFEPDNLDPAPFFDALPPLFDIPSTSNASQMITTDFLVDPSDLSPSPSLCVRPAPPSPTTSVSFDAPLLDSLVSFDTASPLLPDSMEALQPIAVLTPSDSSYVLLSLDSLIIVDDSELICMDDEQDSPLRKSIDAEDLEPSSSGLDMAENLPHTGLLDMLQTLATKLWHGIKSWVGWD</sequence>
<organism evidence="10 11">
    <name type="scientific">Meripilus lineatus</name>
    <dbReference type="NCBI Taxonomy" id="2056292"/>
    <lineage>
        <taxon>Eukaryota</taxon>
        <taxon>Fungi</taxon>
        <taxon>Dikarya</taxon>
        <taxon>Basidiomycota</taxon>
        <taxon>Agaricomycotina</taxon>
        <taxon>Agaricomycetes</taxon>
        <taxon>Polyporales</taxon>
        <taxon>Meripilaceae</taxon>
        <taxon>Meripilus</taxon>
    </lineage>
</organism>
<dbReference type="SUPFAM" id="SSF56112">
    <property type="entry name" value="Protein kinase-like (PK-like)"/>
    <property type="match status" value="1"/>
</dbReference>
<evidence type="ECO:0000256" key="7">
    <source>
        <dbReference type="ARBA" id="ARBA00047899"/>
    </source>
</evidence>
<keyword evidence="2" id="KW-0723">Serine/threonine-protein kinase</keyword>
<dbReference type="Pfam" id="PF00069">
    <property type="entry name" value="Pkinase"/>
    <property type="match status" value="2"/>
</dbReference>
<keyword evidence="11" id="KW-1185">Reference proteome</keyword>
<evidence type="ECO:0000256" key="2">
    <source>
        <dbReference type="ARBA" id="ARBA00022527"/>
    </source>
</evidence>
<dbReference type="PROSITE" id="PS50011">
    <property type="entry name" value="PROTEIN_KINASE_DOM"/>
    <property type="match status" value="1"/>
</dbReference>
<dbReference type="InterPro" id="IPR011009">
    <property type="entry name" value="Kinase-like_dom_sf"/>
</dbReference>
<dbReference type="AlphaFoldDB" id="A0AAD5YM25"/>
<evidence type="ECO:0000256" key="8">
    <source>
        <dbReference type="ARBA" id="ARBA00048679"/>
    </source>
</evidence>
<dbReference type="Gene3D" id="1.10.510.10">
    <property type="entry name" value="Transferase(Phosphotransferase) domain 1"/>
    <property type="match status" value="2"/>
</dbReference>
<dbReference type="GO" id="GO:0005524">
    <property type="term" value="F:ATP binding"/>
    <property type="evidence" value="ECO:0007669"/>
    <property type="project" value="UniProtKB-KW"/>
</dbReference>